<dbReference type="InterPro" id="IPR031567">
    <property type="entry name" value="CRIM_dom"/>
</dbReference>
<comment type="similarity">
    <text evidence="1">Belongs to the SIN1 family.</text>
</comment>
<accession>A0A915J398</accession>
<dbReference type="AlphaFoldDB" id="A0A915J398"/>
<evidence type="ECO:0000256" key="1">
    <source>
        <dbReference type="ARBA" id="ARBA00009407"/>
    </source>
</evidence>
<reference evidence="4" key="1">
    <citation type="submission" date="2022-11" db="UniProtKB">
        <authorList>
            <consortium name="WormBaseParasite"/>
        </authorList>
    </citation>
    <scope>IDENTIFICATION</scope>
</reference>
<dbReference type="GO" id="GO:0031932">
    <property type="term" value="C:TORC2 complex"/>
    <property type="evidence" value="ECO:0007669"/>
    <property type="project" value="InterPro"/>
</dbReference>
<dbReference type="OMA" id="TEMCEMV"/>
<sequence>MANWDNKKLLLNYLRHSFIIGDDTGVCELVLKRPDVVERPGWINKNLKEQQSSKVENNLNNDHFSDEDDEFSAYNDVVAHSLDIKIGEVGSHGDILRNIYPTYMSRQVRDIRMLNLGKRTKSEVSKRLESLRQLRRNRSKISIVTCKNAKKITMAVSETNERTDFGFDVFSNRKVDNLSKPKCSLVSQIIDFSRNSAVNPFQQYSEYDAQGTIGGKQLKIFLHSHSESDIVRLPICISTDARVRDLIGLTCFHYTKNGYKPDLRPDVRYYDLRVAEDDGQVDSALPPRSPAENVSRFLFPTMALVEKNLASALAKF</sequence>
<dbReference type="InterPro" id="IPR008828">
    <property type="entry name" value="Sin1/Avo1"/>
</dbReference>
<evidence type="ECO:0000259" key="2">
    <source>
        <dbReference type="Pfam" id="PF16978"/>
    </source>
</evidence>
<evidence type="ECO:0000313" key="3">
    <source>
        <dbReference type="Proteomes" id="UP000887565"/>
    </source>
</evidence>
<dbReference type="Pfam" id="PF16978">
    <property type="entry name" value="CRIM"/>
    <property type="match status" value="1"/>
</dbReference>
<organism evidence="3 4">
    <name type="scientific">Romanomermis culicivorax</name>
    <name type="common">Nematode worm</name>
    <dbReference type="NCBI Taxonomy" id="13658"/>
    <lineage>
        <taxon>Eukaryota</taxon>
        <taxon>Metazoa</taxon>
        <taxon>Ecdysozoa</taxon>
        <taxon>Nematoda</taxon>
        <taxon>Enoplea</taxon>
        <taxon>Dorylaimia</taxon>
        <taxon>Mermithida</taxon>
        <taxon>Mermithoidea</taxon>
        <taxon>Mermithidae</taxon>
        <taxon>Romanomermis</taxon>
    </lineage>
</organism>
<dbReference type="WBParaSite" id="nRc.2.0.1.t20881-RA">
    <property type="protein sequence ID" value="nRc.2.0.1.t20881-RA"/>
    <property type="gene ID" value="nRc.2.0.1.g20881"/>
</dbReference>
<dbReference type="PANTHER" id="PTHR13335:SF1">
    <property type="entry name" value="TARGET OF RAPAMYCIN COMPLEX 2 SUBUNIT MAPKAP1"/>
    <property type="match status" value="1"/>
</dbReference>
<dbReference type="GO" id="GO:0038203">
    <property type="term" value="P:TORC2 signaling"/>
    <property type="evidence" value="ECO:0007669"/>
    <property type="project" value="TreeGrafter"/>
</dbReference>
<name>A0A915J398_ROMCU</name>
<dbReference type="PANTHER" id="PTHR13335">
    <property type="entry name" value="TARGET OF RAPAMYCIN COMPLEX 2 SUBUNIT MAPKAP1"/>
    <property type="match status" value="1"/>
</dbReference>
<protein>
    <submittedName>
        <fullName evidence="4">Sin1 middle CRIM domain-containing protein</fullName>
    </submittedName>
</protein>
<dbReference type="GO" id="GO:0005546">
    <property type="term" value="F:phosphatidylinositol-4,5-bisphosphate binding"/>
    <property type="evidence" value="ECO:0007669"/>
    <property type="project" value="TreeGrafter"/>
</dbReference>
<feature type="domain" description="CRIM" evidence="2">
    <location>
        <begin position="184"/>
        <end position="308"/>
    </location>
</feature>
<proteinExistence type="inferred from homology"/>
<dbReference type="GO" id="GO:0005737">
    <property type="term" value="C:cytoplasm"/>
    <property type="evidence" value="ECO:0007669"/>
    <property type="project" value="TreeGrafter"/>
</dbReference>
<dbReference type="Proteomes" id="UP000887565">
    <property type="component" value="Unplaced"/>
</dbReference>
<dbReference type="GO" id="GO:0005886">
    <property type="term" value="C:plasma membrane"/>
    <property type="evidence" value="ECO:0007669"/>
    <property type="project" value="TreeGrafter"/>
</dbReference>
<evidence type="ECO:0000313" key="4">
    <source>
        <dbReference type="WBParaSite" id="nRc.2.0.1.t20881-RA"/>
    </source>
</evidence>
<keyword evidence="3" id="KW-1185">Reference proteome</keyword>